<evidence type="ECO:0000313" key="2">
    <source>
        <dbReference type="EMBL" id="PON73672.1"/>
    </source>
</evidence>
<dbReference type="Proteomes" id="UP000237105">
    <property type="component" value="Unassembled WGS sequence"/>
</dbReference>
<feature type="compositionally biased region" description="Basic and acidic residues" evidence="1">
    <location>
        <begin position="1"/>
        <end position="11"/>
    </location>
</feature>
<comment type="caution">
    <text evidence="2">The sequence shown here is derived from an EMBL/GenBank/DDBJ whole genome shotgun (WGS) entry which is preliminary data.</text>
</comment>
<feature type="region of interest" description="Disordered" evidence="1">
    <location>
        <begin position="1"/>
        <end position="59"/>
    </location>
</feature>
<sequence length="59" mass="6650">MDSNGGDEKASTSHASSEDPDEDPKENTKKDPNETSISDRTQEKRVAYEDRMEDRGYAK</sequence>
<feature type="non-terminal residue" evidence="2">
    <location>
        <position position="59"/>
    </location>
</feature>
<dbReference type="EMBL" id="JXTB01000032">
    <property type="protein sequence ID" value="PON73672.1"/>
    <property type="molecule type" value="Genomic_DNA"/>
</dbReference>
<gene>
    <name evidence="2" type="ORF">PanWU01x14_055600</name>
</gene>
<keyword evidence="3" id="KW-1185">Reference proteome</keyword>
<organism evidence="2 3">
    <name type="scientific">Parasponia andersonii</name>
    <name type="common">Sponia andersonii</name>
    <dbReference type="NCBI Taxonomy" id="3476"/>
    <lineage>
        <taxon>Eukaryota</taxon>
        <taxon>Viridiplantae</taxon>
        <taxon>Streptophyta</taxon>
        <taxon>Embryophyta</taxon>
        <taxon>Tracheophyta</taxon>
        <taxon>Spermatophyta</taxon>
        <taxon>Magnoliopsida</taxon>
        <taxon>eudicotyledons</taxon>
        <taxon>Gunneridae</taxon>
        <taxon>Pentapetalae</taxon>
        <taxon>rosids</taxon>
        <taxon>fabids</taxon>
        <taxon>Rosales</taxon>
        <taxon>Cannabaceae</taxon>
        <taxon>Parasponia</taxon>
    </lineage>
</organism>
<evidence type="ECO:0000313" key="3">
    <source>
        <dbReference type="Proteomes" id="UP000237105"/>
    </source>
</evidence>
<reference evidence="3" key="1">
    <citation type="submission" date="2016-06" db="EMBL/GenBank/DDBJ databases">
        <title>Parallel loss of symbiosis genes in relatives of nitrogen-fixing non-legume Parasponia.</title>
        <authorList>
            <person name="Van Velzen R."/>
            <person name="Holmer R."/>
            <person name="Bu F."/>
            <person name="Rutten L."/>
            <person name="Van Zeijl A."/>
            <person name="Liu W."/>
            <person name="Santuari L."/>
            <person name="Cao Q."/>
            <person name="Sharma T."/>
            <person name="Shen D."/>
            <person name="Roswanjaya Y."/>
            <person name="Wardhani T."/>
            <person name="Kalhor M.S."/>
            <person name="Jansen J."/>
            <person name="Van den Hoogen J."/>
            <person name="Gungor B."/>
            <person name="Hartog M."/>
            <person name="Hontelez J."/>
            <person name="Verver J."/>
            <person name="Yang W.-C."/>
            <person name="Schijlen E."/>
            <person name="Repin R."/>
            <person name="Schilthuizen M."/>
            <person name="Schranz E."/>
            <person name="Heidstra R."/>
            <person name="Miyata K."/>
            <person name="Fedorova E."/>
            <person name="Kohlen W."/>
            <person name="Bisseling T."/>
            <person name="Smit S."/>
            <person name="Geurts R."/>
        </authorList>
    </citation>
    <scope>NUCLEOTIDE SEQUENCE [LARGE SCALE GENOMIC DNA]</scope>
    <source>
        <strain evidence="3">cv. WU1-14</strain>
    </source>
</reference>
<dbReference type="AlphaFoldDB" id="A0A2P5DK48"/>
<name>A0A2P5DK48_PARAD</name>
<protein>
    <submittedName>
        <fullName evidence="2">Uncharacterized protein</fullName>
    </submittedName>
</protein>
<evidence type="ECO:0000256" key="1">
    <source>
        <dbReference type="SAM" id="MobiDB-lite"/>
    </source>
</evidence>
<proteinExistence type="predicted"/>
<feature type="compositionally biased region" description="Basic and acidic residues" evidence="1">
    <location>
        <begin position="40"/>
        <end position="59"/>
    </location>
</feature>
<accession>A0A2P5DK48</accession>